<dbReference type="STRING" id="329046.A0A1Y2CVA9"/>
<keyword evidence="1 2" id="KW-0175">Coiled coil</keyword>
<reference evidence="5 6" key="1">
    <citation type="submission" date="2016-07" db="EMBL/GenBank/DDBJ databases">
        <title>Pervasive Adenine N6-methylation of Active Genes in Fungi.</title>
        <authorList>
            <consortium name="DOE Joint Genome Institute"/>
            <person name="Mondo S.J."/>
            <person name="Dannebaum R.O."/>
            <person name="Kuo R.C."/>
            <person name="Labutti K."/>
            <person name="Haridas S."/>
            <person name="Kuo A."/>
            <person name="Salamov A."/>
            <person name="Ahrendt S.R."/>
            <person name="Lipzen A."/>
            <person name="Sullivan W."/>
            <person name="Andreopoulos W.B."/>
            <person name="Clum A."/>
            <person name="Lindquist E."/>
            <person name="Daum C."/>
            <person name="Ramamoorthy G.K."/>
            <person name="Gryganskyi A."/>
            <person name="Culley D."/>
            <person name="Magnuson J.K."/>
            <person name="James T.Y."/>
            <person name="O'Malley M.A."/>
            <person name="Stajich J.E."/>
            <person name="Spatafora J.W."/>
            <person name="Visel A."/>
            <person name="Grigoriev I.V."/>
        </authorList>
    </citation>
    <scope>NUCLEOTIDE SEQUENCE [LARGE SCALE GENOMIC DNA]</scope>
    <source>
        <strain evidence="5 6">JEL800</strain>
    </source>
</reference>
<evidence type="ECO:0000313" key="5">
    <source>
        <dbReference type="EMBL" id="ORY50826.1"/>
    </source>
</evidence>
<evidence type="ECO:0000256" key="2">
    <source>
        <dbReference type="SAM" id="Coils"/>
    </source>
</evidence>
<dbReference type="GO" id="GO:0070319">
    <property type="term" value="C:Golgi to plasma membrane transport vesicle"/>
    <property type="evidence" value="ECO:0007669"/>
    <property type="project" value="TreeGrafter"/>
</dbReference>
<dbReference type="GO" id="GO:0005085">
    <property type="term" value="F:guanyl-nucleotide exchange factor activity"/>
    <property type="evidence" value="ECO:0007669"/>
    <property type="project" value="InterPro"/>
</dbReference>
<evidence type="ECO:0000256" key="1">
    <source>
        <dbReference type="ARBA" id="ARBA00023054"/>
    </source>
</evidence>
<dbReference type="EMBL" id="MCGO01000006">
    <property type="protein sequence ID" value="ORY50826.1"/>
    <property type="molecule type" value="Genomic_DNA"/>
</dbReference>
<feature type="compositionally biased region" description="Low complexity" evidence="3">
    <location>
        <begin position="515"/>
        <end position="537"/>
    </location>
</feature>
<sequence length="711" mass="76566">MNTPPSATTPASSTAIAPHIPLGPDDSASVDHVRERLRMISNKHSSRLRSKSVDALSDVISSVASSAASQPPPPLPTLTSTDAAAAAPTPTNADKSLSAVVAPPSAARVADLLRTLDDIAKPKPLDLAASPSCECHALHLAAESTSGDLSLCPLCHEPIPLLRSLMSQKLDALNSLLITLSQIDTAAINEEQQALEASSLLARVEELSVLIDAYHEECDRHESDLAVLNEKVKDEVTRRLDLERERDTLQSELDELQVSLFEEANNLVQNETQQRHMLEAEVKEVKDLLKREQVQLRELKIKMEKEYSSVLAAESASIHNKLQPIEELLLAEFKDFVAIAANTKLARLPTLQFMKNVIEDDVTPTLRFGGNPRTSTRKFLDAVSADLVIVQEMNPLQFSSWMTANQAIKDAITVRTDKINEARAAAAALSAAADAPPPSSLAGTIAPQYIPSTITRSRTNSEVPITHPTISAETTAAITLIANISVTYSHTVFQKSMVERVSAWTSSANPSAATTLSANASTTPGATQPSTSPTAPTIQDPKTDPLTHFPAFFVLQGCSTCGRQHIPLQHHFKITDPATLTSGGSTLSTPSSGESMHAPIPLHEGWIPICENCYDRLESVTRFYEFIRMLRTGVYSSRDVKDMFAEVGAMRRDMFLARVCGVSGKGLAAAGTKRRESLKHGRAGSTGSIFGSGGGSFRQLGSVSRLSNEVL</sequence>
<protein>
    <recommendedName>
        <fullName evidence="4">GDP/GTP exchange factor Sec2 N-terminal domain-containing protein</fullName>
    </recommendedName>
</protein>
<proteinExistence type="predicted"/>
<feature type="region of interest" description="Disordered" evidence="3">
    <location>
        <begin position="1"/>
        <end position="28"/>
    </location>
</feature>
<dbReference type="AlphaFoldDB" id="A0A1Y2CVA9"/>
<dbReference type="PANTHER" id="PTHR14430:SF0">
    <property type="entry name" value="SEC2P DOMAIN-CONTAINING PROTEIN"/>
    <property type="match status" value="1"/>
</dbReference>
<feature type="compositionally biased region" description="Low complexity" evidence="3">
    <location>
        <begin position="1"/>
        <end position="18"/>
    </location>
</feature>
<dbReference type="PANTHER" id="PTHR14430">
    <property type="entry name" value="RABIN3-RELATED"/>
    <property type="match status" value="1"/>
</dbReference>
<gene>
    <name evidence="5" type="ORF">BCR33DRAFT_712802</name>
</gene>
<keyword evidence="6" id="KW-1185">Reference proteome</keyword>
<name>A0A1Y2CVA9_9FUNG</name>
<dbReference type="Gene3D" id="6.10.140.910">
    <property type="match status" value="1"/>
</dbReference>
<feature type="region of interest" description="Disordered" evidence="3">
    <location>
        <begin position="515"/>
        <end position="541"/>
    </location>
</feature>
<dbReference type="GO" id="GO:0006887">
    <property type="term" value="P:exocytosis"/>
    <property type="evidence" value="ECO:0007669"/>
    <property type="project" value="TreeGrafter"/>
</dbReference>
<comment type="caution">
    <text evidence="5">The sequence shown here is derived from an EMBL/GenBank/DDBJ whole genome shotgun (WGS) entry which is preliminary data.</text>
</comment>
<feature type="region of interest" description="Disordered" evidence="3">
    <location>
        <begin position="64"/>
        <end position="99"/>
    </location>
</feature>
<dbReference type="Pfam" id="PF25555">
    <property type="entry name" value="RAB3A-like_C"/>
    <property type="match status" value="1"/>
</dbReference>
<dbReference type="SUPFAM" id="SSF144284">
    <property type="entry name" value="Sec2 N-terminal region"/>
    <property type="match status" value="1"/>
</dbReference>
<dbReference type="OrthoDB" id="5560525at2759"/>
<dbReference type="GO" id="GO:0051286">
    <property type="term" value="C:cell tip"/>
    <property type="evidence" value="ECO:0007669"/>
    <property type="project" value="TreeGrafter"/>
</dbReference>
<feature type="coiled-coil region" evidence="2">
    <location>
        <begin position="204"/>
        <end position="306"/>
    </location>
</feature>
<dbReference type="CDD" id="cd21044">
    <property type="entry name" value="Rab11BD_RAB3IP_like"/>
    <property type="match status" value="1"/>
</dbReference>
<dbReference type="InterPro" id="IPR009449">
    <property type="entry name" value="Sec2_N"/>
</dbReference>
<evidence type="ECO:0000313" key="6">
    <source>
        <dbReference type="Proteomes" id="UP000193642"/>
    </source>
</evidence>
<feature type="domain" description="GDP/GTP exchange factor Sec2 N-terminal" evidence="4">
    <location>
        <begin position="194"/>
        <end position="305"/>
    </location>
</feature>
<accession>A0A1Y2CVA9</accession>
<organism evidence="5 6">
    <name type="scientific">Rhizoclosmatium globosum</name>
    <dbReference type="NCBI Taxonomy" id="329046"/>
    <lineage>
        <taxon>Eukaryota</taxon>
        <taxon>Fungi</taxon>
        <taxon>Fungi incertae sedis</taxon>
        <taxon>Chytridiomycota</taxon>
        <taxon>Chytridiomycota incertae sedis</taxon>
        <taxon>Chytridiomycetes</taxon>
        <taxon>Chytridiales</taxon>
        <taxon>Chytriomycetaceae</taxon>
        <taxon>Rhizoclosmatium</taxon>
    </lineage>
</organism>
<evidence type="ECO:0000259" key="4">
    <source>
        <dbReference type="Pfam" id="PF06428"/>
    </source>
</evidence>
<evidence type="ECO:0000256" key="3">
    <source>
        <dbReference type="SAM" id="MobiDB-lite"/>
    </source>
</evidence>
<feature type="compositionally biased region" description="Low complexity" evidence="3">
    <location>
        <begin position="77"/>
        <end position="91"/>
    </location>
</feature>
<dbReference type="InterPro" id="IPR040351">
    <property type="entry name" value="RAB3IL/RAB3IP/Sec2"/>
</dbReference>
<dbReference type="Proteomes" id="UP000193642">
    <property type="component" value="Unassembled WGS sequence"/>
</dbReference>
<dbReference type="Pfam" id="PF06428">
    <property type="entry name" value="Sec2p"/>
    <property type="match status" value="1"/>
</dbReference>